<reference evidence="1 2" key="1">
    <citation type="journal article" date="2015" name="Genome Biol. Evol.">
        <title>Phylogenomic analyses indicate that early fungi evolved digesting cell walls of algal ancestors of land plants.</title>
        <authorList>
            <person name="Chang Y."/>
            <person name="Wang S."/>
            <person name="Sekimoto S."/>
            <person name="Aerts A.L."/>
            <person name="Choi C."/>
            <person name="Clum A."/>
            <person name="LaButti K.M."/>
            <person name="Lindquist E.A."/>
            <person name="Yee Ngan C."/>
            <person name="Ohm R.A."/>
            <person name="Salamov A.A."/>
            <person name="Grigoriev I.V."/>
            <person name="Spatafora J.W."/>
            <person name="Berbee M.L."/>
        </authorList>
    </citation>
    <scope>NUCLEOTIDE SEQUENCE [LARGE SCALE GENOMIC DNA]</scope>
    <source>
        <strain evidence="1 2">NRRL 1564</strain>
    </source>
</reference>
<proteinExistence type="predicted"/>
<feature type="non-terminal residue" evidence="1">
    <location>
        <position position="163"/>
    </location>
</feature>
<dbReference type="EMBL" id="KZ303689">
    <property type="protein sequence ID" value="PIA12529.1"/>
    <property type="molecule type" value="Genomic_DNA"/>
</dbReference>
<name>A0A2G5B0I6_COERN</name>
<dbReference type="Proteomes" id="UP000242474">
    <property type="component" value="Unassembled WGS sequence"/>
</dbReference>
<gene>
    <name evidence="1" type="ORF">COEREDRAFT_12643</name>
</gene>
<protein>
    <submittedName>
        <fullName evidence="1">Uncharacterized protein</fullName>
    </submittedName>
</protein>
<dbReference type="AlphaFoldDB" id="A0A2G5B0I6"/>
<evidence type="ECO:0000313" key="2">
    <source>
        <dbReference type="Proteomes" id="UP000242474"/>
    </source>
</evidence>
<accession>A0A2G5B0I6</accession>
<dbReference type="OrthoDB" id="5535745at2759"/>
<evidence type="ECO:0000313" key="1">
    <source>
        <dbReference type="EMBL" id="PIA12529.1"/>
    </source>
</evidence>
<organism evidence="1 2">
    <name type="scientific">Coemansia reversa (strain ATCC 12441 / NRRL 1564)</name>
    <dbReference type="NCBI Taxonomy" id="763665"/>
    <lineage>
        <taxon>Eukaryota</taxon>
        <taxon>Fungi</taxon>
        <taxon>Fungi incertae sedis</taxon>
        <taxon>Zoopagomycota</taxon>
        <taxon>Kickxellomycotina</taxon>
        <taxon>Kickxellomycetes</taxon>
        <taxon>Kickxellales</taxon>
        <taxon>Kickxellaceae</taxon>
        <taxon>Coemansia</taxon>
    </lineage>
</organism>
<keyword evidence="2" id="KW-1185">Reference proteome</keyword>
<sequence>MDTSIEFECFDGTGNFPAWQSNVRMAIRAKGASAAINSKLTVRDSRTQLEVFQNRELEKLDGLACVVITGMLAPSLRGLARDITAFQLWNDLQTMFGSSNTSRIVNQLSKLLDCTMGPDDNNGRLHATRFRILKDDISSLDSLSAAELVNLIFIASINSKYEE</sequence>